<name>C3MX89_SACI4</name>
<feature type="transmembrane region" description="Helical" evidence="1">
    <location>
        <begin position="183"/>
        <end position="216"/>
    </location>
</feature>
<feature type="transmembrane region" description="Helical" evidence="1">
    <location>
        <begin position="326"/>
        <end position="347"/>
    </location>
</feature>
<accession>C3MX89</accession>
<feature type="transmembrane region" description="Helical" evidence="1">
    <location>
        <begin position="732"/>
        <end position="753"/>
    </location>
</feature>
<feature type="transmembrane region" description="Helical" evidence="1">
    <location>
        <begin position="396"/>
        <end position="414"/>
    </location>
</feature>
<feature type="transmembrane region" description="Helical" evidence="1">
    <location>
        <begin position="14"/>
        <end position="39"/>
    </location>
</feature>
<dbReference type="AlphaFoldDB" id="C3MX89"/>
<keyword evidence="1" id="KW-0812">Transmembrane</keyword>
<feature type="transmembrane region" description="Helical" evidence="1">
    <location>
        <begin position="116"/>
        <end position="135"/>
    </location>
</feature>
<dbReference type="KEGG" id="sia:M1425_0990"/>
<gene>
    <name evidence="2" type="ordered locus">M1425_0990</name>
</gene>
<evidence type="ECO:0000313" key="2">
    <source>
        <dbReference type="EMBL" id="ACP37769.1"/>
    </source>
</evidence>
<feature type="transmembrane region" description="Helical" evidence="1">
    <location>
        <begin position="296"/>
        <end position="314"/>
    </location>
</feature>
<dbReference type="Proteomes" id="UP000001350">
    <property type="component" value="Chromosome"/>
</dbReference>
<protein>
    <submittedName>
        <fullName evidence="2">Uncharacterized protein</fullName>
    </submittedName>
</protein>
<keyword evidence="1" id="KW-1133">Transmembrane helix</keyword>
<keyword evidence="1" id="KW-0472">Membrane</keyword>
<evidence type="ECO:0000256" key="1">
    <source>
        <dbReference type="SAM" id="Phobius"/>
    </source>
</evidence>
<sequence length="776" mass="88943">MSIERVRKLLHNKYYFVLLSSIFSSLIVEYVVFHKYIFYSIGDNTFPLSMAYFYNYQSFFTNINGGSIGNNFILIIYGIFYFTFLNKYGEMISFLITTFIGNLALSLLIYKNSLRYNINIGIFTFFVAIMSEVFLNSGLNLYYELLLLPSTFIPIHAIFPWILYFIDSIVMDNDNLIVKLLEIFASSLLLIIFIGSVLTLVLTTYVTIGIFFIGLLLSSNIQIKRKLILLAISLAVLVSLNIIPLLPSYFSAMTYFSSHVGGKYYVDALKAYIHSTNGSIFNVLTLTYLPSNAISLIPYYYIFTDTLFATVLVLPAISSNRSAPRIYYISLISFLLLAAWLAAPYLFPSYIKLYSSIPYLWSLDIPWLSFTYLLFVFISISLGIGLVSIKNKRIKIISLILLLFVIFTQIYPYYSGQLSSSRAWNPPNYLWKVSNIINDGPYKNPRILVFPTSGVYVAYNFSANNTYVGAGFWQTLFNGDVYASYFPYNCYSLEWFITIYPTLNLTSYIPLLNAAKLLGINYLIITKNIISKYFSPSNINYDEIYKLINVLPSNSVMYNNSQIIVYNFTSEAAAIAPNYFIFVNVSKPLWIPELPSYNITEFRILVSALNLSFINYSSAALISSNYEKEIIGSLHNYTVLYNSTNVFVIKLNYTPEIRIVKENPSIITIKIFNDKHNLPIIVLIRENYQPNINNYIRDQGNSKIIPAYSNESFIIISNSTVISINYSGKDPLQYILLIYFYLIIVIAFILGLIKNKVFRCRSIRSFNVSKLQGRSR</sequence>
<feature type="transmembrane region" description="Helical" evidence="1">
    <location>
        <begin position="142"/>
        <end position="163"/>
    </location>
</feature>
<proteinExistence type="predicted"/>
<feature type="transmembrane region" description="Helical" evidence="1">
    <location>
        <begin position="91"/>
        <end position="110"/>
    </location>
</feature>
<organism evidence="2 3">
    <name type="scientific">Saccharolobus islandicus (strain M.14.25 / Kamchatka #1)</name>
    <name type="common">Sulfolobus islandicus</name>
    <dbReference type="NCBI Taxonomy" id="427317"/>
    <lineage>
        <taxon>Archaea</taxon>
        <taxon>Thermoproteota</taxon>
        <taxon>Thermoprotei</taxon>
        <taxon>Sulfolobales</taxon>
        <taxon>Sulfolobaceae</taxon>
        <taxon>Saccharolobus</taxon>
    </lineage>
</organism>
<feature type="transmembrane region" description="Helical" evidence="1">
    <location>
        <begin position="367"/>
        <end position="389"/>
    </location>
</feature>
<reference evidence="2 3" key="1">
    <citation type="journal article" date="2009" name="Proc. Natl. Acad. Sci. U.S.A.">
        <title>Biogeography of the Sulfolobus islandicus pan-genome.</title>
        <authorList>
            <person name="Reno M.L."/>
            <person name="Held N.L."/>
            <person name="Fields C.J."/>
            <person name="Burke P.V."/>
            <person name="Whitaker R.J."/>
        </authorList>
    </citation>
    <scope>NUCLEOTIDE SEQUENCE [LARGE SCALE GENOMIC DNA]</scope>
    <source>
        <strain evidence="3">M.14.25 / Kamchatka #1</strain>
    </source>
</reference>
<feature type="transmembrane region" description="Helical" evidence="1">
    <location>
        <begin position="59"/>
        <end position="84"/>
    </location>
</feature>
<feature type="transmembrane region" description="Helical" evidence="1">
    <location>
        <begin position="228"/>
        <end position="250"/>
    </location>
</feature>
<evidence type="ECO:0000313" key="3">
    <source>
        <dbReference type="Proteomes" id="UP000001350"/>
    </source>
</evidence>
<dbReference type="EMBL" id="CP001400">
    <property type="protein sequence ID" value="ACP37769.1"/>
    <property type="molecule type" value="Genomic_DNA"/>
</dbReference>
<dbReference type="HOGENOM" id="CLU_363959_0_0_2"/>